<feature type="domain" description="UGSC-like" evidence="1">
    <location>
        <begin position="8"/>
        <end position="88"/>
    </location>
</feature>
<dbReference type="AlphaFoldDB" id="A0A3E1HL29"/>
<comment type="caution">
    <text evidence="2">The sequence shown here is derived from an EMBL/GenBank/DDBJ whole genome shotgun (WGS) entry which is preliminary data.</text>
</comment>
<dbReference type="EMBL" id="QAYL01000001">
    <property type="protein sequence ID" value="RFD27202.1"/>
    <property type="molecule type" value="Genomic_DNA"/>
</dbReference>
<evidence type="ECO:0000259" key="1">
    <source>
        <dbReference type="Pfam" id="PF24696"/>
    </source>
</evidence>
<gene>
    <name evidence="2" type="ORF">MUBE_00815</name>
</gene>
<evidence type="ECO:0000313" key="2">
    <source>
        <dbReference type="EMBL" id="RFD27202.1"/>
    </source>
</evidence>
<organism evidence="2 3">
    <name type="scientific">Mycobacterium uberis</name>
    <dbReference type="NCBI Taxonomy" id="2162698"/>
    <lineage>
        <taxon>Bacteria</taxon>
        <taxon>Bacillati</taxon>
        <taxon>Actinomycetota</taxon>
        <taxon>Actinomycetes</taxon>
        <taxon>Mycobacteriales</taxon>
        <taxon>Mycobacteriaceae</taxon>
        <taxon>Mycobacterium</taxon>
    </lineage>
</organism>
<reference evidence="2 3" key="1">
    <citation type="submission" date="2018-07" db="EMBL/GenBank/DDBJ databases">
        <title>Whole genome sequence of Mycobacterium uberis.</title>
        <authorList>
            <person name="Benjak A."/>
        </authorList>
    </citation>
    <scope>NUCLEOTIDE SEQUENCE [LARGE SCALE GENOMIC DNA]</scope>
    <source>
        <strain evidence="2 3">Jura</strain>
    </source>
</reference>
<accession>A0A3E1HL29</accession>
<evidence type="ECO:0000313" key="3">
    <source>
        <dbReference type="Proteomes" id="UP000258522"/>
    </source>
</evidence>
<protein>
    <recommendedName>
        <fullName evidence="1">UGSC-like domain-containing protein</fullName>
    </recommendedName>
</protein>
<dbReference type="Proteomes" id="UP000258522">
    <property type="component" value="Unassembled WGS sequence"/>
</dbReference>
<dbReference type="InterPro" id="IPR057767">
    <property type="entry name" value="UGSC-like_dom"/>
</dbReference>
<dbReference type="Pfam" id="PF24696">
    <property type="entry name" value="UGSC"/>
    <property type="match status" value="1"/>
</dbReference>
<name>A0A3E1HL29_9MYCO</name>
<keyword evidence="3" id="KW-1185">Reference proteome</keyword>
<sequence length="112" mass="12648">MAWLQIREASILVIAYGSCCSAYTNDAIGLPTVVIVTNEFENEARLQCESRRMIGLEPAIVTYPISNLTLEQPYGRAAEITPQARWIWFETVHRTMRKQLVQATVFELAGKS</sequence>
<dbReference type="RefSeq" id="WP_116539099.1">
    <property type="nucleotide sequence ID" value="NZ_QAYL01000001.1"/>
</dbReference>
<proteinExistence type="predicted"/>